<dbReference type="Pfam" id="PF11512">
    <property type="entry name" value="Atu4866"/>
    <property type="match status" value="1"/>
</dbReference>
<reference evidence="2" key="1">
    <citation type="journal article" date="2019" name="Int. J. Syst. Evol. Microbiol.">
        <title>The Global Catalogue of Microorganisms (GCM) 10K type strain sequencing project: providing services to taxonomists for standard genome sequencing and annotation.</title>
        <authorList>
            <consortium name="The Broad Institute Genomics Platform"/>
            <consortium name="The Broad Institute Genome Sequencing Center for Infectious Disease"/>
            <person name="Wu L."/>
            <person name="Ma J."/>
        </authorList>
    </citation>
    <scope>NUCLEOTIDE SEQUENCE [LARGE SCALE GENOMIC DNA]</scope>
    <source>
        <strain evidence="2">CGMCC 4.7275</strain>
    </source>
</reference>
<dbReference type="EMBL" id="BMMV01000010">
    <property type="protein sequence ID" value="GGK00594.1"/>
    <property type="molecule type" value="Genomic_DNA"/>
</dbReference>
<dbReference type="RefSeq" id="WP_189108402.1">
    <property type="nucleotide sequence ID" value="NZ_BMMV01000010.1"/>
</dbReference>
<comment type="caution">
    <text evidence="1">The sequence shown here is derived from an EMBL/GenBank/DDBJ whole genome shotgun (WGS) entry which is preliminary data.</text>
</comment>
<dbReference type="Proteomes" id="UP000660265">
    <property type="component" value="Unassembled WGS sequence"/>
</dbReference>
<protein>
    <recommendedName>
        <fullName evidence="3">Amidohydrolase</fullName>
    </recommendedName>
</protein>
<organism evidence="1 2">
    <name type="scientific">Streptomyces camponoticapitis</name>
    <dbReference type="NCBI Taxonomy" id="1616125"/>
    <lineage>
        <taxon>Bacteria</taxon>
        <taxon>Bacillati</taxon>
        <taxon>Actinomycetota</taxon>
        <taxon>Actinomycetes</taxon>
        <taxon>Kitasatosporales</taxon>
        <taxon>Streptomycetaceae</taxon>
        <taxon>Streptomyces</taxon>
    </lineage>
</organism>
<sequence>MSTTDNPPWNAETLGEILSNEEGRPVLFTDARILTTDPLIGTMTGADLLLVGSLIVGVGPGIVTAAQDDNAIVVNCTGMTVAPAVVDTVALVGGRRRRTEYVATLTPGNTTDFLVVPDELAADVPDAVATLMTRPRQVRALVVAGRPVLWAGTDVPGRSTAPEVGIPAAEDLTGSPRVGVWIDRNDFLHQVLTPDGRYDETRGGRPHAYQGRYWIDGDRIDYLDDLGFWAYGEFRSDELHHAGYVMKLG</sequence>
<dbReference type="Gene3D" id="2.30.40.10">
    <property type="entry name" value="Urease, subunit C, domain 1"/>
    <property type="match status" value="1"/>
</dbReference>
<dbReference type="InterPro" id="IPR020955">
    <property type="entry name" value="Uncharacterised_Atu4866"/>
</dbReference>
<evidence type="ECO:0000313" key="2">
    <source>
        <dbReference type="Proteomes" id="UP000660265"/>
    </source>
</evidence>
<evidence type="ECO:0008006" key="3">
    <source>
        <dbReference type="Google" id="ProtNLM"/>
    </source>
</evidence>
<gene>
    <name evidence="1" type="ORF">GCM10011583_35060</name>
</gene>
<keyword evidence="2" id="KW-1185">Reference proteome</keyword>
<accession>A0ABQ2E884</accession>
<proteinExistence type="predicted"/>
<dbReference type="InterPro" id="IPR038646">
    <property type="entry name" value="Atu4866-like_sf"/>
</dbReference>
<name>A0ABQ2E884_9ACTN</name>
<dbReference type="SUPFAM" id="SSF51338">
    <property type="entry name" value="Composite domain of metallo-dependent hydrolases"/>
    <property type="match status" value="1"/>
</dbReference>
<dbReference type="InterPro" id="IPR011059">
    <property type="entry name" value="Metal-dep_hydrolase_composite"/>
</dbReference>
<evidence type="ECO:0000313" key="1">
    <source>
        <dbReference type="EMBL" id="GGK00594.1"/>
    </source>
</evidence>
<dbReference type="Gene3D" id="2.40.128.290">
    <property type="entry name" value="Uncharacterised protein Atu4866, PF11512"/>
    <property type="match status" value="1"/>
</dbReference>